<reference evidence="1 2" key="1">
    <citation type="submission" date="2020-08" db="EMBL/GenBank/DDBJ databases">
        <title>Genomic Encyclopedia of Type Strains, Phase IV (KMG-IV): sequencing the most valuable type-strain genomes for metagenomic binning, comparative biology and taxonomic classification.</title>
        <authorList>
            <person name="Goeker M."/>
        </authorList>
    </citation>
    <scope>NUCLEOTIDE SEQUENCE [LARGE SCALE GENOMIC DNA]</scope>
    <source>
        <strain evidence="1 2">DSM 15581</strain>
    </source>
</reference>
<keyword evidence="2" id="KW-1185">Reference proteome</keyword>
<evidence type="ECO:0000313" key="2">
    <source>
        <dbReference type="Proteomes" id="UP000528945"/>
    </source>
</evidence>
<protein>
    <submittedName>
        <fullName evidence="1">Uncharacterized protein</fullName>
    </submittedName>
</protein>
<organism evidence="1 2">
    <name type="scientific">Sphingomonas aquatilis</name>
    <dbReference type="NCBI Taxonomy" id="93063"/>
    <lineage>
        <taxon>Bacteria</taxon>
        <taxon>Pseudomonadati</taxon>
        <taxon>Pseudomonadota</taxon>
        <taxon>Alphaproteobacteria</taxon>
        <taxon>Sphingomonadales</taxon>
        <taxon>Sphingomonadaceae</taxon>
        <taxon>Sphingomonas</taxon>
    </lineage>
</organism>
<accession>A0AAW3TXA6</accession>
<sequence length="54" mass="6661">MRKNAYVRVRRLDQRPERVWAFAEDRGETGIDFYQITNPFFGRDARMQSWRRPL</sequence>
<dbReference type="EMBL" id="JACIDB010000004">
    <property type="protein sequence ID" value="MBB3876104.1"/>
    <property type="molecule type" value="Genomic_DNA"/>
</dbReference>
<dbReference type="AlphaFoldDB" id="A0AAW3TXA6"/>
<proteinExistence type="predicted"/>
<gene>
    <name evidence="1" type="ORF">GGR47_002350</name>
</gene>
<dbReference type="Proteomes" id="UP000528945">
    <property type="component" value="Unassembled WGS sequence"/>
</dbReference>
<evidence type="ECO:0000313" key="1">
    <source>
        <dbReference type="EMBL" id="MBB3876104.1"/>
    </source>
</evidence>
<name>A0AAW3TXA6_9SPHN</name>
<comment type="caution">
    <text evidence="1">The sequence shown here is derived from an EMBL/GenBank/DDBJ whole genome shotgun (WGS) entry which is preliminary data.</text>
</comment>